<dbReference type="eggNOG" id="ENOG502QQ1G">
    <property type="taxonomic scope" value="Eukaryota"/>
</dbReference>
<organism evidence="10 11">
    <name type="scientific">Rhodnius prolixus</name>
    <name type="common">Triatomid bug</name>
    <dbReference type="NCBI Taxonomy" id="13249"/>
    <lineage>
        <taxon>Eukaryota</taxon>
        <taxon>Metazoa</taxon>
        <taxon>Ecdysozoa</taxon>
        <taxon>Arthropoda</taxon>
        <taxon>Hexapoda</taxon>
        <taxon>Insecta</taxon>
        <taxon>Pterygota</taxon>
        <taxon>Neoptera</taxon>
        <taxon>Paraneoptera</taxon>
        <taxon>Hemiptera</taxon>
        <taxon>Heteroptera</taxon>
        <taxon>Panheteroptera</taxon>
        <taxon>Cimicomorpha</taxon>
        <taxon>Reduviidae</taxon>
        <taxon>Triatominae</taxon>
        <taxon>Rhodnius</taxon>
    </lineage>
</organism>
<protein>
    <submittedName>
        <fullName evidence="10">TACC_C domain-containing protein</fullName>
    </submittedName>
</protein>
<evidence type="ECO:0000256" key="7">
    <source>
        <dbReference type="SAM" id="Coils"/>
    </source>
</evidence>
<evidence type="ECO:0000256" key="3">
    <source>
        <dbReference type="ARBA" id="ARBA00022490"/>
    </source>
</evidence>
<accession>T1I0Y2</accession>
<dbReference type="EnsemblMetazoa" id="RPRC009952-RA">
    <property type="protein sequence ID" value="RPRC009952-PA"/>
    <property type="gene ID" value="RPRC009952"/>
</dbReference>
<feature type="compositionally biased region" description="Polar residues" evidence="8">
    <location>
        <begin position="40"/>
        <end position="56"/>
    </location>
</feature>
<proteinExistence type="inferred from homology"/>
<comment type="similarity">
    <text evidence="2">Belongs to the TACC family.</text>
</comment>
<keyword evidence="4" id="KW-0597">Phosphoprotein</keyword>
<sequence>MTEELRVDKSVGVSNKTGGGSTGNEEDLKKAATEPVDKLSQGSLPSTPTKSVGDTDTNTDYESADEGQEGITDLTLLSRDLQQLHLSTPGKTSAKKPTSTGFRFPASPADATVYLSSPDSLAGEDDGFNTSWASVVDKTQYKSIYLDRLLNEPEQDLSNSSVVEGVNAHSSKSFVENAETISTGPKCSSFQQHCQNISDTTVNITANEFESLDNSKIKPSFTLLEEAANRFVLEKSFTELDDKNNDFGSICSAEQLTSNCLENSFHSKKTEEEKRLKDIIDEVELSFENVTLEIETSKEKSVGNTSASIDPSNISSKIENSDDLSFLKEGLEDINVSTSAIKEQSTEIIVDRIINNVSDLNISKSKESNLSINNSEKPTVLCLEEEEEKINSLSEVEDAKANKNSSVSGEIQEFVQVNSDKFRSIESSAEQSVTQVFASVNDTVSTENISLTDVTVEEAHHKSLTNVSPKVNKELNDLEFRNAILSETNSEEKVAQNPSSPCFTFKVYANVTSILTPNSDVVCEEKLNLDKNSEVFDLKQQREFVSTESSAVGAPLIDSGKEETLTAEVSFNNQIPKNTFYSTRINNENITQDNKNIESPYCYSSSNNQLFDNRKVLEKSLNVGETTKEFKLVDEFSPLNVSSASEKELQENIENCTALLLEEINDADRRLNEDNISVRSLDESVTNIIGSLDASPSEVNVSNVQTENCKIPKLLKINELNTYKENCDLNTSNNKSALVTSNDQINGSPLFVSDTSAESTETTVETSINNFNEYTSEEYFHQILADDDFLANDRFDENLEADHKIGRTAIHSSFGIPFKENVELEHKCEISERENSHSLLKEVHKVEEENIPNDNLKSDAVVHSELSIKEEVKEEIDNIIKKAFEIVTSNKNNLSQNTVEIDQSLDLAKEKIASVENLDLKANQNFAPCEEIITSCVIKETLKSEQSIKYTVCSDEDVAKVEDNSDQQLVTHEEDIIPANTSVSDIKEEKNIPPLPIEEERDLKVSSPISKSKVEENSGLLLKDKPFEECTTAEIEFKSSDAPWEQNLTTTGEPEFKVTSSDSNLAENTCVENFGSSPLKSSFVGCTGDNISKEDSVNNIETIHLDNVPSHLSLCDKQFIGDAVELASLNSTIAENKSSNVEEETIGKVFKASEITSCSLVKEVGNNKLPEPASPFKPEVDNIFSDYRKEADIISKLINSSVKKDSTESSEKAEEKIFGKSYNLKENNVFPRSETLVDAELESLTINSKFNKATDLEQNKIKINKTATTKSCTETVDVDRDLDQELIDEVTTSVGKLSVEDETKLTERQETLDESFPIVKTINLEACGDISRDIHLDEQSSLKEIIKEENLETLNTSSIKEESGQLSPPTAAVNRHLFTTNSLQESIQNQLNRSYRDLSELIATCSKQERELAEEVNQEEIFDLPEKFETSIRKEADLISEALMAEAIDEQEKMNQHIMQLPPSADINTSEAGPITADEDFRKGEFFQDATDIDFELTPARLAPRLTRQSLYVKFDPLIEAALAAEADSEDSNITLVSKMADIKIGEGANVEKTPRRDRNRGDQTLIMINTPGKPAADLNASEKLNNSSPSTPSNTTKRSLAGSGGTPSLREEVSKLQDLMIEQEQVYVEQLAEKNDMIESLRKRVLELETKEPRAELEDRLKNRELEAAKMKKELTENSVSNKQLLTIMEEYEKAIASTVKRREDEKTEFEKVKEQICAERDTALHHLSNMEVAFNDIHSKYERCKNLIETLHDNEKRLLQTIEEQKKAIELHEQSYVKLKQHASEKIIEANQEIASAHKGYQAEIAKMKAVTKKTELKVKSLEESLEQKKKEVRELTQICDELIAYGKKNGTHHSHICYNLSIELLVVVFYNVQKLGTMTGIWKCHKTCLMD</sequence>
<evidence type="ECO:0000259" key="9">
    <source>
        <dbReference type="Pfam" id="PF05010"/>
    </source>
</evidence>
<evidence type="ECO:0000256" key="5">
    <source>
        <dbReference type="ARBA" id="ARBA00023054"/>
    </source>
</evidence>
<evidence type="ECO:0000256" key="4">
    <source>
        <dbReference type="ARBA" id="ARBA00022553"/>
    </source>
</evidence>
<feature type="coiled-coil region" evidence="7">
    <location>
        <begin position="1750"/>
        <end position="1784"/>
    </location>
</feature>
<dbReference type="InterPro" id="IPR007707">
    <property type="entry name" value="TACC_C"/>
</dbReference>
<dbReference type="STRING" id="13249.T1I0Y2"/>
<dbReference type="Gene3D" id="1.20.5.1700">
    <property type="match status" value="1"/>
</dbReference>
<evidence type="ECO:0000256" key="2">
    <source>
        <dbReference type="ARBA" id="ARBA00009423"/>
    </source>
</evidence>
<dbReference type="VEuPathDB" id="VectorBase:RPRC009952"/>
<dbReference type="GO" id="GO:0005737">
    <property type="term" value="C:cytoplasm"/>
    <property type="evidence" value="ECO:0007669"/>
    <property type="project" value="TreeGrafter"/>
</dbReference>
<feature type="region of interest" description="Disordered" evidence="8">
    <location>
        <begin position="1"/>
        <end position="67"/>
    </location>
</feature>
<reference evidence="10" key="1">
    <citation type="submission" date="2015-05" db="UniProtKB">
        <authorList>
            <consortium name="EnsemblMetazoa"/>
        </authorList>
    </citation>
    <scope>IDENTIFICATION</scope>
</reference>
<evidence type="ECO:0000313" key="10">
    <source>
        <dbReference type="EnsemblMetazoa" id="RPRC009952-PA"/>
    </source>
</evidence>
<feature type="coiled-coil region" evidence="7">
    <location>
        <begin position="1814"/>
        <end position="1848"/>
    </location>
</feature>
<feature type="compositionally biased region" description="Acidic residues" evidence="8">
    <location>
        <begin position="57"/>
        <end position="67"/>
    </location>
</feature>
<dbReference type="GO" id="GO:0007052">
    <property type="term" value="P:mitotic spindle organization"/>
    <property type="evidence" value="ECO:0007669"/>
    <property type="project" value="InterPro"/>
</dbReference>
<dbReference type="PANTHER" id="PTHR13924">
    <property type="entry name" value="TRANSFORMING ACIDIC COILED-COIL CONTAINING PROTEIN 1/2"/>
    <property type="match status" value="1"/>
</dbReference>
<feature type="compositionally biased region" description="Basic and acidic residues" evidence="8">
    <location>
        <begin position="1553"/>
        <end position="1562"/>
    </location>
</feature>
<feature type="compositionally biased region" description="Low complexity" evidence="8">
    <location>
        <begin position="1586"/>
        <end position="1597"/>
    </location>
</feature>
<name>T1I0Y2_RHOPR</name>
<dbReference type="EMBL" id="ACPB03015536">
    <property type="status" value="NOT_ANNOTATED_CDS"/>
    <property type="molecule type" value="Genomic_DNA"/>
</dbReference>
<feature type="compositionally biased region" description="Basic and acidic residues" evidence="8">
    <location>
        <begin position="26"/>
        <end position="37"/>
    </location>
</feature>
<dbReference type="Pfam" id="PF05010">
    <property type="entry name" value="TACC_C"/>
    <property type="match status" value="1"/>
</dbReference>
<dbReference type="Proteomes" id="UP000015103">
    <property type="component" value="Unassembled WGS sequence"/>
</dbReference>
<evidence type="ECO:0000256" key="1">
    <source>
        <dbReference type="ARBA" id="ARBA00004245"/>
    </source>
</evidence>
<comment type="subcellular location">
    <subcellularLocation>
        <location evidence="1">Cytoplasm</location>
        <location evidence="1">Cytoskeleton</location>
    </subcellularLocation>
</comment>
<dbReference type="PANTHER" id="PTHR13924:SF10">
    <property type="entry name" value="TRANSFORMING ACIDIC COILED-COIL PROTEIN, ISOFORM K"/>
    <property type="match status" value="1"/>
</dbReference>
<evidence type="ECO:0000256" key="8">
    <source>
        <dbReference type="SAM" id="MobiDB-lite"/>
    </source>
</evidence>
<dbReference type="InParanoid" id="T1I0Y2"/>
<evidence type="ECO:0000313" key="11">
    <source>
        <dbReference type="Proteomes" id="UP000015103"/>
    </source>
</evidence>
<feature type="region of interest" description="Disordered" evidence="8">
    <location>
        <begin position="1548"/>
        <end position="1609"/>
    </location>
</feature>
<evidence type="ECO:0000256" key="6">
    <source>
        <dbReference type="ARBA" id="ARBA00023212"/>
    </source>
</evidence>
<dbReference type="GO" id="GO:0005856">
    <property type="term" value="C:cytoskeleton"/>
    <property type="evidence" value="ECO:0007669"/>
    <property type="project" value="UniProtKB-SubCell"/>
</dbReference>
<keyword evidence="11" id="KW-1185">Reference proteome</keyword>
<feature type="coiled-coil region" evidence="7">
    <location>
        <begin position="1632"/>
        <end position="1710"/>
    </location>
</feature>
<feature type="domain" description="Transforming acidic coiled-coil-containing protein C-terminal" evidence="9">
    <location>
        <begin position="1658"/>
        <end position="1846"/>
    </location>
</feature>
<keyword evidence="5 7" id="KW-0175">Coiled coil</keyword>
<keyword evidence="6" id="KW-0206">Cytoskeleton</keyword>
<dbReference type="FunFam" id="1.20.5.1700:FF:000001">
    <property type="entry name" value="Transforming acidic coiled-coil-containing protein 1 isoform 2"/>
    <property type="match status" value="1"/>
</dbReference>
<dbReference type="HOGENOM" id="CLU_235946_0_0_1"/>
<keyword evidence="3" id="KW-0963">Cytoplasm</keyword>
<dbReference type="InterPro" id="IPR039915">
    <property type="entry name" value="TACC"/>
</dbReference>